<comment type="caution">
    <text evidence="2">The sequence shown here is derived from an EMBL/GenBank/DDBJ whole genome shotgun (WGS) entry which is preliminary data.</text>
</comment>
<proteinExistence type="predicted"/>
<evidence type="ECO:0000313" key="2">
    <source>
        <dbReference type="EMBL" id="MDA2808724.1"/>
    </source>
</evidence>
<dbReference type="EMBL" id="JAQFWP010000100">
    <property type="protein sequence ID" value="MDA2808724.1"/>
    <property type="molecule type" value="Genomic_DNA"/>
</dbReference>
<dbReference type="PANTHER" id="PTHR36221">
    <property type="entry name" value="DUF742 DOMAIN-CONTAINING PROTEIN"/>
    <property type="match status" value="1"/>
</dbReference>
<organism evidence="2 3">
    <name type="scientific">Nocardiopsis suaedae</name>
    <dbReference type="NCBI Taxonomy" id="3018444"/>
    <lineage>
        <taxon>Bacteria</taxon>
        <taxon>Bacillati</taxon>
        <taxon>Actinomycetota</taxon>
        <taxon>Actinomycetes</taxon>
        <taxon>Streptosporangiales</taxon>
        <taxon>Nocardiopsidaceae</taxon>
        <taxon>Nocardiopsis</taxon>
    </lineage>
</organism>
<reference evidence="2" key="1">
    <citation type="submission" date="2023-01" db="EMBL/GenBank/DDBJ databases">
        <title>Draft genome sequence of Nocardiopsis sp. LSu2-4 isolated from halophytes.</title>
        <authorList>
            <person name="Duangmal K."/>
            <person name="Chantavorakit T."/>
        </authorList>
    </citation>
    <scope>NUCLEOTIDE SEQUENCE</scope>
    <source>
        <strain evidence="2">LSu2-4</strain>
    </source>
</reference>
<sequence>MSPAAGRLDEGAGPLVRPYTMTGGRTRPAVGAGLDMISIVVAARERVDWGELQPEHARILRRCRTPVSVAELSAQLDIPLTVVKVLVGDLVAAGDVAARAPAPAADHPEAHVLQAVLDGIRRL</sequence>
<dbReference type="PANTHER" id="PTHR36221:SF1">
    <property type="entry name" value="DUF742 DOMAIN-CONTAINING PROTEIN"/>
    <property type="match status" value="1"/>
</dbReference>
<gene>
    <name evidence="2" type="ORF">O4U47_29735</name>
</gene>
<dbReference type="Proteomes" id="UP001165685">
    <property type="component" value="Unassembled WGS sequence"/>
</dbReference>
<dbReference type="Pfam" id="PF05331">
    <property type="entry name" value="DUF742"/>
    <property type="match status" value="1"/>
</dbReference>
<evidence type="ECO:0000313" key="3">
    <source>
        <dbReference type="Proteomes" id="UP001165685"/>
    </source>
</evidence>
<keyword evidence="3" id="KW-1185">Reference proteome</keyword>
<accession>A0ABT4TVJ5</accession>
<evidence type="ECO:0000256" key="1">
    <source>
        <dbReference type="SAM" id="MobiDB-lite"/>
    </source>
</evidence>
<dbReference type="InterPro" id="IPR007995">
    <property type="entry name" value="DUF742"/>
</dbReference>
<dbReference type="RefSeq" id="WP_270681312.1">
    <property type="nucleotide sequence ID" value="NZ_JAQFWP010000100.1"/>
</dbReference>
<name>A0ABT4TVJ5_9ACTN</name>
<feature type="region of interest" description="Disordered" evidence="1">
    <location>
        <begin position="1"/>
        <end position="28"/>
    </location>
</feature>
<protein>
    <submittedName>
        <fullName evidence="2">DUF742 domain-containing protein</fullName>
    </submittedName>
</protein>